<keyword evidence="3" id="KW-1185">Reference proteome</keyword>
<dbReference type="EMBL" id="LN890280">
    <property type="protein sequence ID" value="CUR50936.1"/>
    <property type="molecule type" value="Genomic_DNA"/>
</dbReference>
<dbReference type="AlphaFoldDB" id="A0A128A0Q3"/>
<feature type="transmembrane region" description="Helical" evidence="1">
    <location>
        <begin position="6"/>
        <end position="23"/>
    </location>
</feature>
<proteinExistence type="predicted"/>
<evidence type="ECO:0000256" key="1">
    <source>
        <dbReference type="SAM" id="Phobius"/>
    </source>
</evidence>
<reference evidence="3" key="1">
    <citation type="submission" date="2015-10" db="EMBL/GenBank/DDBJ databases">
        <authorList>
            <person name="Lehtovirta-Morley L.E."/>
            <person name="Vieille C."/>
        </authorList>
    </citation>
    <scope>NUCLEOTIDE SEQUENCE [LARGE SCALE GENOMIC DNA]</scope>
</reference>
<name>A0A128A0Q3_9ARCH</name>
<keyword evidence="1" id="KW-0812">Transmembrane</keyword>
<accession>A0A128A0Q3</accession>
<protein>
    <submittedName>
        <fullName evidence="2">Uncharacterized protein</fullName>
    </submittedName>
</protein>
<dbReference type="KEGG" id="ndv:NDEV_0171"/>
<sequence>MSQSILSLVSVALFVIGLVGNGFEMRKIRMATEGQPNPKNVFADKKNFKWYALIGIALALWAVNGIYT</sequence>
<organism evidence="2 3">
    <name type="scientific">Nitrosotalea devaniterrae</name>
    <dbReference type="NCBI Taxonomy" id="1078905"/>
    <lineage>
        <taxon>Archaea</taxon>
        <taxon>Nitrososphaerota</taxon>
        <taxon>Nitrososphaeria</taxon>
        <taxon>Nitrosotaleales</taxon>
        <taxon>Nitrosotaleaceae</taxon>
        <taxon>Nitrosotalea</taxon>
    </lineage>
</organism>
<keyword evidence="1" id="KW-1133">Transmembrane helix</keyword>
<evidence type="ECO:0000313" key="2">
    <source>
        <dbReference type="EMBL" id="CUR50936.1"/>
    </source>
</evidence>
<dbReference type="Proteomes" id="UP000196239">
    <property type="component" value="Chromosome 1"/>
</dbReference>
<evidence type="ECO:0000313" key="3">
    <source>
        <dbReference type="Proteomes" id="UP000196239"/>
    </source>
</evidence>
<keyword evidence="1" id="KW-0472">Membrane</keyword>
<gene>
    <name evidence="2" type="ORF">NDEV_0171</name>
</gene>
<feature type="transmembrane region" description="Helical" evidence="1">
    <location>
        <begin position="48"/>
        <end position="67"/>
    </location>
</feature>